<dbReference type="InterPro" id="IPR001296">
    <property type="entry name" value="Glyco_trans_1"/>
</dbReference>
<dbReference type="SUPFAM" id="SSF53756">
    <property type="entry name" value="UDP-Glycosyltransferase/glycogen phosphorylase"/>
    <property type="match status" value="1"/>
</dbReference>
<dbReference type="GO" id="GO:1901135">
    <property type="term" value="P:carbohydrate derivative metabolic process"/>
    <property type="evidence" value="ECO:0007669"/>
    <property type="project" value="UniProtKB-ARBA"/>
</dbReference>
<evidence type="ECO:0000313" key="3">
    <source>
        <dbReference type="EMBL" id="MDH2171774.1"/>
    </source>
</evidence>
<protein>
    <submittedName>
        <fullName evidence="3">Glycosyltransferase</fullName>
    </submittedName>
</protein>
<dbReference type="Gene3D" id="3.40.50.2000">
    <property type="entry name" value="Glycogen Phosphorylase B"/>
    <property type="match status" value="2"/>
</dbReference>
<organism evidence="3 4">
    <name type="scientific">Acinetobacter johnsonii</name>
    <dbReference type="NCBI Taxonomy" id="40214"/>
    <lineage>
        <taxon>Bacteria</taxon>
        <taxon>Pseudomonadati</taxon>
        <taxon>Pseudomonadota</taxon>
        <taxon>Gammaproteobacteria</taxon>
        <taxon>Moraxellales</taxon>
        <taxon>Moraxellaceae</taxon>
        <taxon>Acinetobacter</taxon>
    </lineage>
</organism>
<dbReference type="PANTHER" id="PTHR12526">
    <property type="entry name" value="GLYCOSYLTRANSFERASE"/>
    <property type="match status" value="1"/>
</dbReference>
<comment type="caution">
    <text evidence="3">The sequence shown here is derived from an EMBL/GenBank/DDBJ whole genome shotgun (WGS) entry which is preliminary data.</text>
</comment>
<dbReference type="GO" id="GO:0016757">
    <property type="term" value="F:glycosyltransferase activity"/>
    <property type="evidence" value="ECO:0007669"/>
    <property type="project" value="InterPro"/>
</dbReference>
<gene>
    <name evidence="3" type="ORF">N5J46_04890</name>
</gene>
<keyword evidence="1" id="KW-0812">Transmembrane</keyword>
<dbReference type="Pfam" id="PF00534">
    <property type="entry name" value="Glycos_transf_1"/>
    <property type="match status" value="1"/>
</dbReference>
<name>A0AA43BLW8_ACIJO</name>
<reference evidence="3" key="1">
    <citation type="submission" date="2022-09" db="EMBL/GenBank/DDBJ databases">
        <title>Intensive care unit water sources are persistently colonized with multi-drug resistant bacteria and are the site of extensive horizontal gene transfer of antibiotic resistance genes.</title>
        <authorList>
            <person name="Diorio-Toth L."/>
        </authorList>
    </citation>
    <scope>NUCLEOTIDE SEQUENCE</scope>
    <source>
        <strain evidence="3">GD03649</strain>
    </source>
</reference>
<feature type="transmembrane region" description="Helical" evidence="1">
    <location>
        <begin position="66"/>
        <end position="89"/>
    </location>
</feature>
<evidence type="ECO:0000259" key="2">
    <source>
        <dbReference type="Pfam" id="PF00534"/>
    </source>
</evidence>
<keyword evidence="1" id="KW-0472">Membrane</keyword>
<dbReference type="AlphaFoldDB" id="A0AA43BLW8"/>
<evidence type="ECO:0000313" key="4">
    <source>
        <dbReference type="Proteomes" id="UP001162261"/>
    </source>
</evidence>
<proteinExistence type="predicted"/>
<sequence length="356" mass="40735">MKISFIILADDGGGGPQSTKDIIFSLELHNIQSELYTFRKNKGFSGLLKDIYDLFFYFLRLEKSSIVFNSAGLFTGFLLSFYLFFFNLFGRKINFIQIFHNRVRRDDKGYLHNFLRQVVLEIILISSVKMVSVSKGVFNEIFNQTWFSSKKLKLNATTIYNPTRKLECLSDNKKLYKFDGKIILAVGRLCVQKDFSTLIKAHSLLLEKYPNCNLVIVGDGDEKENLLRLANQSSNPDRIIFWGYDNDIARHYINADVFVLSSIHEGFGLVLVEAMRAKLPVISTNCPYGPEEILDYGKYGKIVNVGDQVALNTAIQDIFQMSDIERNEVINLAYGRSLEFSPNIIGQQYKKLINSL</sequence>
<keyword evidence="1" id="KW-1133">Transmembrane helix</keyword>
<evidence type="ECO:0000256" key="1">
    <source>
        <dbReference type="SAM" id="Phobius"/>
    </source>
</evidence>
<dbReference type="CDD" id="cd03811">
    <property type="entry name" value="GT4_GT28_WabH-like"/>
    <property type="match status" value="1"/>
</dbReference>
<dbReference type="Proteomes" id="UP001162261">
    <property type="component" value="Unassembled WGS sequence"/>
</dbReference>
<accession>A0AA43BLW8</accession>
<dbReference type="EMBL" id="JAOCLH010000006">
    <property type="protein sequence ID" value="MDH2171774.1"/>
    <property type="molecule type" value="Genomic_DNA"/>
</dbReference>
<dbReference type="PANTHER" id="PTHR12526:SF630">
    <property type="entry name" value="GLYCOSYLTRANSFERASE"/>
    <property type="match status" value="1"/>
</dbReference>
<dbReference type="RefSeq" id="WP_278344872.1">
    <property type="nucleotide sequence ID" value="NZ_JAOCLE010000008.1"/>
</dbReference>
<feature type="domain" description="Glycosyl transferase family 1" evidence="2">
    <location>
        <begin position="179"/>
        <end position="331"/>
    </location>
</feature>